<gene>
    <name evidence="10" type="ORF">CTEN210_01792</name>
</gene>
<dbReference type="SMART" id="SM00490">
    <property type="entry name" value="HELICc"/>
    <property type="match status" value="1"/>
</dbReference>
<dbReference type="CDD" id="cd18787">
    <property type="entry name" value="SF2_C_DEAD"/>
    <property type="match status" value="1"/>
</dbReference>
<dbReference type="InterPro" id="IPR001650">
    <property type="entry name" value="Helicase_C-like"/>
</dbReference>
<feature type="compositionally biased region" description="Basic residues" evidence="7">
    <location>
        <begin position="837"/>
        <end position="852"/>
    </location>
</feature>
<feature type="compositionally biased region" description="Basic and acidic residues" evidence="7">
    <location>
        <begin position="815"/>
        <end position="833"/>
    </location>
</feature>
<feature type="compositionally biased region" description="Basic and acidic residues" evidence="7">
    <location>
        <begin position="122"/>
        <end position="139"/>
    </location>
</feature>
<evidence type="ECO:0000259" key="9">
    <source>
        <dbReference type="PROSITE" id="PS51194"/>
    </source>
</evidence>
<keyword evidence="11" id="KW-1185">Reference proteome</keyword>
<dbReference type="SMART" id="SM00487">
    <property type="entry name" value="DEXDc"/>
    <property type="match status" value="1"/>
</dbReference>
<evidence type="ECO:0000313" key="10">
    <source>
        <dbReference type="EMBL" id="GFH45318.1"/>
    </source>
</evidence>
<dbReference type="Gene3D" id="3.40.50.300">
    <property type="entry name" value="P-loop containing nucleotide triphosphate hydrolases"/>
    <property type="match status" value="2"/>
</dbReference>
<dbReference type="AlphaFoldDB" id="A0AAD3H074"/>
<evidence type="ECO:0000256" key="3">
    <source>
        <dbReference type="ARBA" id="ARBA00022806"/>
    </source>
</evidence>
<comment type="caution">
    <text evidence="10">The sequence shown here is derived from an EMBL/GenBank/DDBJ whole genome shotgun (WGS) entry which is preliminary data.</text>
</comment>
<feature type="domain" description="Helicase ATP-binding" evidence="8">
    <location>
        <begin position="263"/>
        <end position="463"/>
    </location>
</feature>
<comment type="similarity">
    <text evidence="6">Belongs to the DEAD box helicase family.</text>
</comment>
<comment type="catalytic activity">
    <reaction evidence="6">
        <text>ATP + H2O = ADP + phosphate + H(+)</text>
        <dbReference type="Rhea" id="RHEA:13065"/>
        <dbReference type="ChEBI" id="CHEBI:15377"/>
        <dbReference type="ChEBI" id="CHEBI:15378"/>
        <dbReference type="ChEBI" id="CHEBI:30616"/>
        <dbReference type="ChEBI" id="CHEBI:43474"/>
        <dbReference type="ChEBI" id="CHEBI:456216"/>
        <dbReference type="EC" id="3.6.4.13"/>
    </reaction>
</comment>
<evidence type="ECO:0000259" key="8">
    <source>
        <dbReference type="PROSITE" id="PS51192"/>
    </source>
</evidence>
<dbReference type="GO" id="GO:0003724">
    <property type="term" value="F:RNA helicase activity"/>
    <property type="evidence" value="ECO:0007669"/>
    <property type="project" value="UniProtKB-EC"/>
</dbReference>
<dbReference type="InterPro" id="IPR014001">
    <property type="entry name" value="Helicase_ATP-bd"/>
</dbReference>
<dbReference type="SMART" id="SM01178">
    <property type="entry name" value="DUF4217"/>
    <property type="match status" value="1"/>
</dbReference>
<dbReference type="GO" id="GO:0005524">
    <property type="term" value="F:ATP binding"/>
    <property type="evidence" value="ECO:0007669"/>
    <property type="project" value="UniProtKB-UniRule"/>
</dbReference>
<keyword evidence="2 6" id="KW-0378">Hydrolase</keyword>
<dbReference type="Pfam" id="PF00271">
    <property type="entry name" value="Helicase_C"/>
    <property type="match status" value="1"/>
</dbReference>
<comment type="function">
    <text evidence="6">RNA helicase.</text>
</comment>
<feature type="domain" description="Helicase C-terminal" evidence="9">
    <location>
        <begin position="499"/>
        <end position="691"/>
    </location>
</feature>
<dbReference type="GO" id="GO:0003723">
    <property type="term" value="F:RNA binding"/>
    <property type="evidence" value="ECO:0007669"/>
    <property type="project" value="UniProtKB-UniRule"/>
</dbReference>
<evidence type="ECO:0000313" key="11">
    <source>
        <dbReference type="Proteomes" id="UP001054902"/>
    </source>
</evidence>
<dbReference type="PANTHER" id="PTHR24031">
    <property type="entry name" value="RNA HELICASE"/>
    <property type="match status" value="1"/>
</dbReference>
<feature type="region of interest" description="Disordered" evidence="7">
    <location>
        <begin position="24"/>
        <end position="155"/>
    </location>
</feature>
<keyword evidence="1 6" id="KW-0547">Nucleotide-binding</keyword>
<feature type="compositionally biased region" description="Basic residues" evidence="7">
    <location>
        <begin position="28"/>
        <end position="46"/>
    </location>
</feature>
<dbReference type="SUPFAM" id="SSF52540">
    <property type="entry name" value="P-loop containing nucleoside triphosphate hydrolases"/>
    <property type="match status" value="1"/>
</dbReference>
<evidence type="ECO:0000256" key="1">
    <source>
        <dbReference type="ARBA" id="ARBA00022741"/>
    </source>
</evidence>
<dbReference type="Pfam" id="PF00270">
    <property type="entry name" value="DEAD"/>
    <property type="match status" value="1"/>
</dbReference>
<organism evidence="10 11">
    <name type="scientific">Chaetoceros tenuissimus</name>
    <dbReference type="NCBI Taxonomy" id="426638"/>
    <lineage>
        <taxon>Eukaryota</taxon>
        <taxon>Sar</taxon>
        <taxon>Stramenopiles</taxon>
        <taxon>Ochrophyta</taxon>
        <taxon>Bacillariophyta</taxon>
        <taxon>Coscinodiscophyceae</taxon>
        <taxon>Chaetocerotophycidae</taxon>
        <taxon>Chaetocerotales</taxon>
        <taxon>Chaetocerotaceae</taxon>
        <taxon>Chaetoceros</taxon>
    </lineage>
</organism>
<dbReference type="GO" id="GO:0016787">
    <property type="term" value="F:hydrolase activity"/>
    <property type="evidence" value="ECO:0007669"/>
    <property type="project" value="UniProtKB-KW"/>
</dbReference>
<dbReference type="Pfam" id="PF13959">
    <property type="entry name" value="CTE_SPB4"/>
    <property type="match status" value="1"/>
</dbReference>
<keyword evidence="3 6" id="KW-0347">Helicase</keyword>
<feature type="region of interest" description="Disordered" evidence="7">
    <location>
        <begin position="815"/>
        <end position="885"/>
    </location>
</feature>
<keyword evidence="5 6" id="KW-0694">RNA-binding</keyword>
<dbReference type="EMBL" id="BLLK01000020">
    <property type="protein sequence ID" value="GFH45318.1"/>
    <property type="molecule type" value="Genomic_DNA"/>
</dbReference>
<dbReference type="PROSITE" id="PS51194">
    <property type="entry name" value="HELICASE_CTER"/>
    <property type="match status" value="1"/>
</dbReference>
<feature type="compositionally biased region" description="Basic and acidic residues" evidence="7">
    <location>
        <begin position="75"/>
        <end position="85"/>
    </location>
</feature>
<evidence type="ECO:0000256" key="2">
    <source>
        <dbReference type="ARBA" id="ARBA00022801"/>
    </source>
</evidence>
<protein>
    <recommendedName>
        <fullName evidence="6">ATP-dependent RNA helicase</fullName>
        <ecNumber evidence="6">3.6.4.13</ecNumber>
    </recommendedName>
</protein>
<dbReference type="InterPro" id="IPR027417">
    <property type="entry name" value="P-loop_NTPase"/>
</dbReference>
<dbReference type="InterPro" id="IPR025313">
    <property type="entry name" value="SPB4-like_CTE"/>
</dbReference>
<evidence type="ECO:0000256" key="7">
    <source>
        <dbReference type="SAM" id="MobiDB-lite"/>
    </source>
</evidence>
<name>A0AAD3H074_9STRA</name>
<accession>A0AAD3H074</accession>
<evidence type="ECO:0000256" key="4">
    <source>
        <dbReference type="ARBA" id="ARBA00022840"/>
    </source>
</evidence>
<dbReference type="PROSITE" id="PS51192">
    <property type="entry name" value="HELICASE_ATP_BIND_1"/>
    <property type="match status" value="1"/>
</dbReference>
<proteinExistence type="inferred from homology"/>
<dbReference type="Proteomes" id="UP001054902">
    <property type="component" value="Unassembled WGS sequence"/>
</dbReference>
<evidence type="ECO:0000256" key="5">
    <source>
        <dbReference type="ARBA" id="ARBA00022884"/>
    </source>
</evidence>
<comment type="domain">
    <text evidence="6">The Q motif is unique to and characteristic of the DEAD box family of RNA helicases and controls ATP binding and hydrolysis.</text>
</comment>
<keyword evidence="4 6" id="KW-0067">ATP-binding</keyword>
<sequence>MDDLINEMGGDSIGLNIVCEAAPSTSVKQKKKKNNRYEKRRAKGKRIREERANKKTQNVDSKKVDAQNDSQQPNSRKEKVEKDQDLPSAPIEDISDLVARAMQTNQSMEEESAPITPPTPEPKSEEKETLSEYSKEDNLWKQTSDMSRKTSHETTVQVLQDEAKRAQYLSTYHARPYEMDRKSGAVSHIQESKESTHIFGDDDLDIEDELNKFEGNDKATCPFTTCGVHDRLVKALKSNKFNLKRPTVIQRNAWTQMIPSKRQKDSKERRNLFIQSETGSGKTLAFLIPLMQSLAVDTKTNQIKKVDRNLGGTRAIILCPTRELATQTYAVAEKLCLSAFPWLVAGCLSGGEKRKSEKARLRKGITVLVATPGRLLDHLEKTECLLMALKGKVEWIVLDESDRLLDMGLGSQVEQIVQIVRANQSGSGLKRDGITWQSMLVSATITKQVEKLASKLLGGSKWVWAKATRNDGDDKLISENEDGTNSAKDMELSNSAPQQLTQLHMVVSSKLRLAALVAFLAERVQKKERVIVFMSTCDGVDYHYKLFNQMTSLQTGDKDTDASKQQSGLFGEDCTFHRLHGNIPHRERHNIIESFSKVKKNQASVLVTTDVTARGLNLPAVDWIVQYDPPCETADYVHRAGRAARAGKSGHALLFLLPSETQYIEVLKLRGLKNITALSLSATLQKAAKLYTDVTSEGLQQTGQGNKASEGRMGEAFASAVQIRMEDAVVEDDRAYKEALAKKIQTNKEVSDKAQRKKERREAKNAIGPLLESARSAYNAYIRGYSTKEKAVRHIFSARALHLGHVARSFALKEQPKELSKAQRQARKEEADVLKSTGRKRNSALAFGKKKNSGNEVESDDLQNGGNVDARPIQGKSKKAKKQRSVVLDGIDFTPTFSAPEEEEKPVYKNVKEKMMAVASKMQSSGMEFF</sequence>
<evidence type="ECO:0000256" key="6">
    <source>
        <dbReference type="RuleBase" id="RU365068"/>
    </source>
</evidence>
<dbReference type="InterPro" id="IPR011545">
    <property type="entry name" value="DEAD/DEAH_box_helicase_dom"/>
</dbReference>
<dbReference type="EC" id="3.6.4.13" evidence="6"/>
<reference evidence="10 11" key="1">
    <citation type="journal article" date="2021" name="Sci. Rep.">
        <title>The genome of the diatom Chaetoceros tenuissimus carries an ancient integrated fragment of an extant virus.</title>
        <authorList>
            <person name="Hongo Y."/>
            <person name="Kimura K."/>
            <person name="Takaki Y."/>
            <person name="Yoshida Y."/>
            <person name="Baba S."/>
            <person name="Kobayashi G."/>
            <person name="Nagasaki K."/>
            <person name="Hano T."/>
            <person name="Tomaru Y."/>
        </authorList>
    </citation>
    <scope>NUCLEOTIDE SEQUENCE [LARGE SCALE GENOMIC DNA]</scope>
    <source>
        <strain evidence="10 11">NIES-3715</strain>
    </source>
</reference>